<feature type="binding site" evidence="10">
    <location>
        <begin position="9"/>
        <end position="14"/>
    </location>
    <ligand>
        <name>substrate</name>
    </ligand>
</feature>
<evidence type="ECO:0000256" key="10">
    <source>
        <dbReference type="HAMAP-Rule" id="MF_01405"/>
    </source>
</evidence>
<evidence type="ECO:0000256" key="6">
    <source>
        <dbReference type="ARBA" id="ARBA00022842"/>
    </source>
</evidence>
<comment type="cofactor">
    <cofactor evidence="10">
        <name>Mg(2+)</name>
        <dbReference type="ChEBI" id="CHEBI:18420"/>
    </cofactor>
    <text evidence="10">Binds 1 Mg(2+) ion per subunit.</text>
</comment>
<dbReference type="GO" id="GO:0000166">
    <property type="term" value="F:nucleotide binding"/>
    <property type="evidence" value="ECO:0007669"/>
    <property type="project" value="UniProtKB-KW"/>
</dbReference>
<dbReference type="AlphaFoldDB" id="A0A521G1S7"/>
<keyword evidence="7 10" id="KW-0546">Nucleotide metabolism</keyword>
<evidence type="ECO:0000256" key="8">
    <source>
        <dbReference type="ARBA" id="ARBA00051875"/>
    </source>
</evidence>
<dbReference type="EMBL" id="NQJD01000013">
    <property type="protein sequence ID" value="TAA74980.1"/>
    <property type="molecule type" value="Genomic_DNA"/>
</dbReference>
<feature type="binding site" evidence="10">
    <location>
        <begin position="152"/>
        <end position="155"/>
    </location>
    <ligand>
        <name>substrate</name>
    </ligand>
</feature>
<dbReference type="HAMAP" id="MF_01405">
    <property type="entry name" value="Non_canon_purine_NTPase"/>
    <property type="match status" value="1"/>
</dbReference>
<dbReference type="InterPro" id="IPR002637">
    <property type="entry name" value="RdgB/HAM1"/>
</dbReference>
<dbReference type="GO" id="GO:0035870">
    <property type="term" value="F:dITP diphosphatase activity"/>
    <property type="evidence" value="ECO:0007669"/>
    <property type="project" value="UniProtKB-UniRule"/>
</dbReference>
<keyword evidence="5 10" id="KW-0378">Hydrolase</keyword>
<dbReference type="InterPro" id="IPR020922">
    <property type="entry name" value="dITP/XTP_pyrophosphatase"/>
</dbReference>
<evidence type="ECO:0000256" key="3">
    <source>
        <dbReference type="ARBA" id="ARBA00022723"/>
    </source>
</evidence>
<dbReference type="SUPFAM" id="SSF52972">
    <property type="entry name" value="ITPase-like"/>
    <property type="match status" value="1"/>
</dbReference>
<protein>
    <recommendedName>
        <fullName evidence="10">dITP/XTP pyrophosphatase</fullName>
        <ecNumber evidence="10">3.6.1.66</ecNumber>
    </recommendedName>
    <alternativeName>
        <fullName evidence="10">Non-canonical purine NTP pyrophosphatase</fullName>
    </alternativeName>
    <alternativeName>
        <fullName evidence="10">Non-standard purine NTP pyrophosphatase</fullName>
    </alternativeName>
    <alternativeName>
        <fullName evidence="10">Nucleoside-triphosphate diphosphatase</fullName>
    </alternativeName>
    <alternativeName>
        <fullName evidence="10">Nucleoside-triphosphate pyrophosphatase</fullName>
        <shortName evidence="10">NTPase</shortName>
    </alternativeName>
</protein>
<dbReference type="Gene3D" id="3.90.950.10">
    <property type="match status" value="1"/>
</dbReference>
<dbReference type="GO" id="GO:0005829">
    <property type="term" value="C:cytosol"/>
    <property type="evidence" value="ECO:0007669"/>
    <property type="project" value="TreeGrafter"/>
</dbReference>
<evidence type="ECO:0000256" key="1">
    <source>
        <dbReference type="ARBA" id="ARBA00008023"/>
    </source>
</evidence>
<comment type="caution">
    <text evidence="10">Lacks conserved residue(s) required for the propagation of feature annotation.</text>
</comment>
<comment type="catalytic activity">
    <reaction evidence="9 10">
        <text>XTP + H2O = XMP + diphosphate + H(+)</text>
        <dbReference type="Rhea" id="RHEA:28610"/>
        <dbReference type="ChEBI" id="CHEBI:15377"/>
        <dbReference type="ChEBI" id="CHEBI:15378"/>
        <dbReference type="ChEBI" id="CHEBI:33019"/>
        <dbReference type="ChEBI" id="CHEBI:57464"/>
        <dbReference type="ChEBI" id="CHEBI:61314"/>
        <dbReference type="EC" id="3.6.1.66"/>
    </reaction>
</comment>
<dbReference type="GO" id="GO:0009146">
    <property type="term" value="P:purine nucleoside triphosphate catabolic process"/>
    <property type="evidence" value="ECO:0007669"/>
    <property type="project" value="UniProtKB-UniRule"/>
</dbReference>
<keyword evidence="3 10" id="KW-0479">Metal-binding</keyword>
<feature type="binding site" evidence="10">
    <location>
        <position position="175"/>
    </location>
    <ligand>
        <name>substrate</name>
    </ligand>
</feature>
<feature type="region of interest" description="Disordered" evidence="12">
    <location>
        <begin position="204"/>
        <end position="227"/>
    </location>
</feature>
<dbReference type="EC" id="3.6.1.66" evidence="10"/>
<evidence type="ECO:0000256" key="2">
    <source>
        <dbReference type="ARBA" id="ARBA00011738"/>
    </source>
</evidence>
<evidence type="ECO:0000256" key="12">
    <source>
        <dbReference type="SAM" id="MobiDB-lite"/>
    </source>
</evidence>
<keyword evidence="6 10" id="KW-0460">Magnesium</keyword>
<feature type="active site" description="Proton acceptor" evidence="10">
    <location>
        <position position="71"/>
    </location>
</feature>
<organism evidence="13 14">
    <name type="scientific">Candidatus Electronema aureum</name>
    <dbReference type="NCBI Taxonomy" id="2005002"/>
    <lineage>
        <taxon>Bacteria</taxon>
        <taxon>Pseudomonadati</taxon>
        <taxon>Thermodesulfobacteriota</taxon>
        <taxon>Desulfobulbia</taxon>
        <taxon>Desulfobulbales</taxon>
        <taxon>Desulfobulbaceae</taxon>
        <taxon>Candidatus Electronema</taxon>
    </lineage>
</organism>
<evidence type="ECO:0000313" key="14">
    <source>
        <dbReference type="Proteomes" id="UP000316238"/>
    </source>
</evidence>
<dbReference type="Pfam" id="PF01725">
    <property type="entry name" value="Ham1p_like"/>
    <property type="match status" value="1"/>
</dbReference>
<dbReference type="Proteomes" id="UP000316238">
    <property type="component" value="Unassembled WGS sequence"/>
</dbReference>
<dbReference type="NCBIfam" id="NF011397">
    <property type="entry name" value="PRK14822.1"/>
    <property type="match status" value="1"/>
</dbReference>
<feature type="binding site" evidence="10">
    <location>
        <position position="72"/>
    </location>
    <ligand>
        <name>substrate</name>
    </ligand>
</feature>
<dbReference type="GO" id="GO:0036222">
    <property type="term" value="F:XTP diphosphatase activity"/>
    <property type="evidence" value="ECO:0007669"/>
    <property type="project" value="UniProtKB-UniRule"/>
</dbReference>
<accession>A0A521G1S7</accession>
<comment type="caution">
    <text evidence="13">The sequence shown here is derived from an EMBL/GenBank/DDBJ whole genome shotgun (WGS) entry which is preliminary data.</text>
</comment>
<dbReference type="PANTHER" id="PTHR11067:SF9">
    <property type="entry name" value="INOSINE TRIPHOSPHATE PYROPHOSPHATASE"/>
    <property type="match status" value="1"/>
</dbReference>
<dbReference type="GO" id="GO:0046872">
    <property type="term" value="F:metal ion binding"/>
    <property type="evidence" value="ECO:0007669"/>
    <property type="project" value="UniProtKB-KW"/>
</dbReference>
<dbReference type="InterPro" id="IPR029001">
    <property type="entry name" value="ITPase-like_fam"/>
</dbReference>
<dbReference type="CDD" id="cd00515">
    <property type="entry name" value="HAM1"/>
    <property type="match status" value="1"/>
</dbReference>
<dbReference type="PANTHER" id="PTHR11067">
    <property type="entry name" value="INOSINE TRIPHOSPHATE PYROPHOSPHATASE/HAM1 PROTEIN"/>
    <property type="match status" value="1"/>
</dbReference>
<dbReference type="GO" id="GO:0009117">
    <property type="term" value="P:nucleotide metabolic process"/>
    <property type="evidence" value="ECO:0007669"/>
    <property type="project" value="UniProtKB-KW"/>
</dbReference>
<dbReference type="GO" id="GO:0017111">
    <property type="term" value="F:ribonucleoside triphosphate phosphatase activity"/>
    <property type="evidence" value="ECO:0007669"/>
    <property type="project" value="InterPro"/>
</dbReference>
<keyword evidence="14" id="KW-1185">Reference proteome</keyword>
<name>A0A521G1S7_9BACT</name>
<evidence type="ECO:0000256" key="4">
    <source>
        <dbReference type="ARBA" id="ARBA00022741"/>
    </source>
</evidence>
<dbReference type="GO" id="GO:0036220">
    <property type="term" value="F:ITP diphosphatase activity"/>
    <property type="evidence" value="ECO:0007669"/>
    <property type="project" value="UniProtKB-UniRule"/>
</dbReference>
<dbReference type="NCBIfam" id="TIGR00042">
    <property type="entry name" value="RdgB/HAM1 family non-canonical purine NTP pyrophosphatase"/>
    <property type="match status" value="1"/>
</dbReference>
<comment type="subunit">
    <text evidence="2 10">Homodimer.</text>
</comment>
<comment type="catalytic activity">
    <reaction evidence="10">
        <text>ITP + H2O = IMP + diphosphate + H(+)</text>
        <dbReference type="Rhea" id="RHEA:29399"/>
        <dbReference type="ChEBI" id="CHEBI:15377"/>
        <dbReference type="ChEBI" id="CHEBI:15378"/>
        <dbReference type="ChEBI" id="CHEBI:33019"/>
        <dbReference type="ChEBI" id="CHEBI:58053"/>
        <dbReference type="ChEBI" id="CHEBI:61402"/>
        <dbReference type="EC" id="3.6.1.66"/>
    </reaction>
</comment>
<comment type="function">
    <text evidence="10">Pyrophosphatase that catalyzes the hydrolysis of nucleoside triphosphates to their monophosphate derivatives, with a high preference for the non-canonical purine nucleotides XTP (xanthosine triphosphate), dITP (deoxyinosine triphosphate) and ITP. Seems to function as a house-cleaning enzyme that removes non-canonical purine nucleotides from the nucleotide pool, thus preventing their incorporation into DNA/RNA and avoiding chromosomal lesions.</text>
</comment>
<evidence type="ECO:0000256" key="11">
    <source>
        <dbReference type="RuleBase" id="RU003781"/>
    </source>
</evidence>
<sequence length="227" mass="25564">MDKIIVLATSNQNKVNELKELIKGFPVEIKCLKDFGPLPEAIEDGATFDENAYKKALHYARILGLPALADDSGLSVDALDGAPGVYSARYSGERATDWDNCEKLLKEMEGKTARTARFECVLSLAVPHGPALTWEGRCEGRITEQRQGEAGFGYDPVFFYEDFGKTFAEVSMAEKSRVSHRGKAMQEFATEFDNVMKWIKQRMSEMKPPKPDHAEFEHNDWSEERMG</sequence>
<gene>
    <name evidence="13" type="ORF">CDV28_1138</name>
</gene>
<evidence type="ECO:0000256" key="9">
    <source>
        <dbReference type="ARBA" id="ARBA00052017"/>
    </source>
</evidence>
<evidence type="ECO:0000256" key="5">
    <source>
        <dbReference type="ARBA" id="ARBA00022801"/>
    </source>
</evidence>
<dbReference type="FunFam" id="3.90.950.10:FF:000001">
    <property type="entry name" value="dITP/XTP pyrophosphatase"/>
    <property type="match status" value="1"/>
</dbReference>
<evidence type="ECO:0000256" key="7">
    <source>
        <dbReference type="ARBA" id="ARBA00023080"/>
    </source>
</evidence>
<proteinExistence type="inferred from homology"/>
<comment type="similarity">
    <text evidence="1 10 11">Belongs to the HAM1 NTPase family.</text>
</comment>
<keyword evidence="4 10" id="KW-0547">Nucleotide-binding</keyword>
<feature type="binding site" evidence="10">
    <location>
        <begin position="180"/>
        <end position="181"/>
    </location>
    <ligand>
        <name>substrate</name>
    </ligand>
</feature>
<evidence type="ECO:0000313" key="13">
    <source>
        <dbReference type="EMBL" id="TAA74980.1"/>
    </source>
</evidence>
<comment type="catalytic activity">
    <reaction evidence="8 10">
        <text>dITP + H2O = dIMP + diphosphate + H(+)</text>
        <dbReference type="Rhea" id="RHEA:28342"/>
        <dbReference type="ChEBI" id="CHEBI:15377"/>
        <dbReference type="ChEBI" id="CHEBI:15378"/>
        <dbReference type="ChEBI" id="CHEBI:33019"/>
        <dbReference type="ChEBI" id="CHEBI:61194"/>
        <dbReference type="ChEBI" id="CHEBI:61382"/>
        <dbReference type="EC" id="3.6.1.66"/>
    </reaction>
</comment>
<reference evidence="13" key="1">
    <citation type="submission" date="2017-07" db="EMBL/GenBank/DDBJ databases">
        <title>The cable genome - Insights into the physiology and evolution of filamentous bacteria capable of sulfide oxidation via long distance electron transfer.</title>
        <authorList>
            <person name="Thorup C."/>
            <person name="Bjerg J.T."/>
            <person name="Schreiber L."/>
            <person name="Nielsen L.P."/>
            <person name="Kjeldsen K.U."/>
            <person name="Boesen T."/>
            <person name="Boggild A."/>
            <person name="Meysman F."/>
            <person name="Geelhoed J."/>
            <person name="Schramm A."/>
        </authorList>
    </citation>
    <scope>NUCLEOTIDE SEQUENCE [LARGE SCALE GENOMIC DNA]</scope>
    <source>
        <strain evidence="13">GS</strain>
    </source>
</reference>
<feature type="binding site" evidence="10">
    <location>
        <position position="71"/>
    </location>
    <ligand>
        <name>Mg(2+)</name>
        <dbReference type="ChEBI" id="CHEBI:18420"/>
    </ligand>
</feature>